<evidence type="ECO:0000256" key="5">
    <source>
        <dbReference type="ARBA" id="ARBA00022989"/>
    </source>
</evidence>
<organism evidence="9 10">
    <name type="scientific">Saccharopolyspora halophila</name>
    <dbReference type="NCBI Taxonomy" id="405551"/>
    <lineage>
        <taxon>Bacteria</taxon>
        <taxon>Bacillati</taxon>
        <taxon>Actinomycetota</taxon>
        <taxon>Actinomycetes</taxon>
        <taxon>Pseudonocardiales</taxon>
        <taxon>Pseudonocardiaceae</taxon>
        <taxon>Saccharopolyspora</taxon>
    </lineage>
</organism>
<comment type="caution">
    <text evidence="9">The sequence shown here is derived from an EMBL/GenBank/DDBJ whole genome shotgun (WGS) entry which is preliminary data.</text>
</comment>
<evidence type="ECO:0000256" key="1">
    <source>
        <dbReference type="ARBA" id="ARBA00004651"/>
    </source>
</evidence>
<keyword evidence="3" id="KW-1003">Cell membrane</keyword>
<feature type="transmembrane region" description="Helical" evidence="8">
    <location>
        <begin position="168"/>
        <end position="186"/>
    </location>
</feature>
<feature type="transmembrane region" description="Helical" evidence="8">
    <location>
        <begin position="34"/>
        <end position="58"/>
    </location>
</feature>
<gene>
    <name evidence="9" type="ORF">GCM10009854_38500</name>
</gene>
<dbReference type="InterPro" id="IPR050171">
    <property type="entry name" value="MFS_Transporters"/>
</dbReference>
<feature type="transmembrane region" description="Helical" evidence="8">
    <location>
        <begin position="332"/>
        <end position="353"/>
    </location>
</feature>
<name>A0ABP5TMB8_9PSEU</name>
<evidence type="ECO:0000256" key="6">
    <source>
        <dbReference type="ARBA" id="ARBA00023136"/>
    </source>
</evidence>
<dbReference type="CDD" id="cd06174">
    <property type="entry name" value="MFS"/>
    <property type="match status" value="1"/>
</dbReference>
<dbReference type="InterPro" id="IPR011701">
    <property type="entry name" value="MFS"/>
</dbReference>
<evidence type="ECO:0000256" key="7">
    <source>
        <dbReference type="SAM" id="MobiDB-lite"/>
    </source>
</evidence>
<feature type="transmembrane region" description="Helical" evidence="8">
    <location>
        <begin position="359"/>
        <end position="379"/>
    </location>
</feature>
<feature type="transmembrane region" description="Helical" evidence="8">
    <location>
        <begin position="275"/>
        <end position="296"/>
    </location>
</feature>
<feature type="transmembrane region" description="Helical" evidence="8">
    <location>
        <begin position="207"/>
        <end position="229"/>
    </location>
</feature>
<dbReference type="Gene3D" id="1.20.1250.20">
    <property type="entry name" value="MFS general substrate transporter like domains"/>
    <property type="match status" value="2"/>
</dbReference>
<dbReference type="PANTHER" id="PTHR23517">
    <property type="entry name" value="RESISTANCE PROTEIN MDTM, PUTATIVE-RELATED-RELATED"/>
    <property type="match status" value="1"/>
</dbReference>
<evidence type="ECO:0000256" key="4">
    <source>
        <dbReference type="ARBA" id="ARBA00022692"/>
    </source>
</evidence>
<feature type="transmembrane region" description="Helical" evidence="8">
    <location>
        <begin position="96"/>
        <end position="117"/>
    </location>
</feature>
<dbReference type="PANTHER" id="PTHR23517:SF3">
    <property type="entry name" value="INTEGRAL MEMBRANE TRANSPORT PROTEIN"/>
    <property type="match status" value="1"/>
</dbReference>
<dbReference type="InterPro" id="IPR036259">
    <property type="entry name" value="MFS_trans_sf"/>
</dbReference>
<keyword evidence="6 8" id="KW-0472">Membrane</keyword>
<keyword evidence="2" id="KW-0813">Transport</keyword>
<feature type="region of interest" description="Disordered" evidence="7">
    <location>
        <begin position="386"/>
        <end position="405"/>
    </location>
</feature>
<reference evidence="10" key="1">
    <citation type="journal article" date="2019" name="Int. J. Syst. Evol. Microbiol.">
        <title>The Global Catalogue of Microorganisms (GCM) 10K type strain sequencing project: providing services to taxonomists for standard genome sequencing and annotation.</title>
        <authorList>
            <consortium name="The Broad Institute Genomics Platform"/>
            <consortium name="The Broad Institute Genome Sequencing Center for Infectious Disease"/>
            <person name="Wu L."/>
            <person name="Ma J."/>
        </authorList>
    </citation>
    <scope>NUCLEOTIDE SEQUENCE [LARGE SCALE GENOMIC DNA]</scope>
    <source>
        <strain evidence="10">JCM 16221</strain>
    </source>
</reference>
<evidence type="ECO:0000313" key="9">
    <source>
        <dbReference type="EMBL" id="GAA2356578.1"/>
    </source>
</evidence>
<dbReference type="SUPFAM" id="SSF103473">
    <property type="entry name" value="MFS general substrate transporter"/>
    <property type="match status" value="1"/>
</dbReference>
<dbReference type="EMBL" id="BAAARA010000015">
    <property type="protein sequence ID" value="GAA2356578.1"/>
    <property type="molecule type" value="Genomic_DNA"/>
</dbReference>
<sequence length="405" mass="41857">MRKIWVPAALLMAAAGWGANQFSPLLGAYQRELGLSASVTTGLLAVYVVGLVPGLLFGGPLADRRGRKPVVCWAIVLNAVATAALMLGAHQVPWLAVGRVLVGLSTGAVLAAGAAWVRELSHPPFGAASEDGAGARRAGALLAAGFSISAFVSALIATLGPVPLVSAYLPHLLLCAVTLPPALCCPETRVRPEGPAQRGRAIRDPRFRRAVAPVAPWVFATPPVAFAVLPGLVTAHAPGFQVIYAGVVTLFAPGLGALVQPLARRLARRGARVTAVIGMTSCAAGMALAAVAGWLVSPWVGLLAAFLLGVSYGFTSTYCLTMVGRIAGPAELAGLTAVMWVLAYLGFFTPFVISLLSGVVSAPTVLLVLAGLALLTLLAREQSHGDGQERRRAERVQRLRDSGVL</sequence>
<proteinExistence type="predicted"/>
<comment type="subcellular location">
    <subcellularLocation>
        <location evidence="1">Cell membrane</location>
        <topology evidence="1">Multi-pass membrane protein</topology>
    </subcellularLocation>
</comment>
<dbReference type="RefSeq" id="WP_344134571.1">
    <property type="nucleotide sequence ID" value="NZ_BAAARA010000015.1"/>
</dbReference>
<feature type="transmembrane region" description="Helical" evidence="8">
    <location>
        <begin position="241"/>
        <end position="263"/>
    </location>
</feature>
<evidence type="ECO:0000256" key="2">
    <source>
        <dbReference type="ARBA" id="ARBA00022448"/>
    </source>
</evidence>
<evidence type="ECO:0000256" key="8">
    <source>
        <dbReference type="SAM" id="Phobius"/>
    </source>
</evidence>
<feature type="transmembrane region" description="Helical" evidence="8">
    <location>
        <begin position="70"/>
        <end position="90"/>
    </location>
</feature>
<accession>A0ABP5TMB8</accession>
<feature type="transmembrane region" description="Helical" evidence="8">
    <location>
        <begin position="138"/>
        <end position="162"/>
    </location>
</feature>
<protein>
    <submittedName>
        <fullName evidence="9">MFS transporter</fullName>
    </submittedName>
</protein>
<evidence type="ECO:0000256" key="3">
    <source>
        <dbReference type="ARBA" id="ARBA00022475"/>
    </source>
</evidence>
<keyword evidence="10" id="KW-1185">Reference proteome</keyword>
<dbReference type="Pfam" id="PF07690">
    <property type="entry name" value="MFS_1"/>
    <property type="match status" value="1"/>
</dbReference>
<keyword evidence="5 8" id="KW-1133">Transmembrane helix</keyword>
<keyword evidence="4 8" id="KW-0812">Transmembrane</keyword>
<evidence type="ECO:0000313" key="10">
    <source>
        <dbReference type="Proteomes" id="UP001501218"/>
    </source>
</evidence>
<dbReference type="Proteomes" id="UP001501218">
    <property type="component" value="Unassembled WGS sequence"/>
</dbReference>
<feature type="transmembrane region" description="Helical" evidence="8">
    <location>
        <begin position="302"/>
        <end position="320"/>
    </location>
</feature>